<name>K1WKL4_MARBU</name>
<dbReference type="GO" id="GO:0003723">
    <property type="term" value="F:RNA binding"/>
    <property type="evidence" value="ECO:0007669"/>
    <property type="project" value="UniProtKB-UniRule"/>
</dbReference>
<dbReference type="OrthoDB" id="5204190at2759"/>
<feature type="region of interest" description="Disordered" evidence="3">
    <location>
        <begin position="484"/>
        <end position="537"/>
    </location>
</feature>
<dbReference type="InParanoid" id="K1WKL4"/>
<organism evidence="5 6">
    <name type="scientific">Marssonina brunnea f. sp. multigermtubi (strain MB_m1)</name>
    <name type="common">Marssonina leaf spot fungus</name>
    <dbReference type="NCBI Taxonomy" id="1072389"/>
    <lineage>
        <taxon>Eukaryota</taxon>
        <taxon>Fungi</taxon>
        <taxon>Dikarya</taxon>
        <taxon>Ascomycota</taxon>
        <taxon>Pezizomycotina</taxon>
        <taxon>Leotiomycetes</taxon>
        <taxon>Helotiales</taxon>
        <taxon>Drepanopezizaceae</taxon>
        <taxon>Drepanopeziza</taxon>
    </lineage>
</organism>
<dbReference type="InterPro" id="IPR004087">
    <property type="entry name" value="KH_dom"/>
</dbReference>
<dbReference type="Proteomes" id="UP000006753">
    <property type="component" value="Unassembled WGS sequence"/>
</dbReference>
<dbReference type="EMBL" id="JH921454">
    <property type="protein sequence ID" value="EKD12787.1"/>
    <property type="molecule type" value="Genomic_DNA"/>
</dbReference>
<feature type="domain" description="K Homology" evidence="4">
    <location>
        <begin position="199"/>
        <end position="270"/>
    </location>
</feature>
<dbReference type="SMART" id="SM00322">
    <property type="entry name" value="KH"/>
    <property type="match status" value="3"/>
</dbReference>
<keyword evidence="6" id="KW-1185">Reference proteome</keyword>
<feature type="compositionally biased region" description="Pro residues" evidence="3">
    <location>
        <begin position="27"/>
        <end position="44"/>
    </location>
</feature>
<feature type="region of interest" description="Disordered" evidence="3">
    <location>
        <begin position="16"/>
        <end position="80"/>
    </location>
</feature>
<feature type="region of interest" description="Disordered" evidence="3">
    <location>
        <begin position="373"/>
        <end position="396"/>
    </location>
</feature>
<evidence type="ECO:0000313" key="6">
    <source>
        <dbReference type="Proteomes" id="UP000006753"/>
    </source>
</evidence>
<protein>
    <submittedName>
        <fullName evidence="5">KH domain-containing protein</fullName>
    </submittedName>
</protein>
<dbReference type="PROSITE" id="PS50084">
    <property type="entry name" value="KH_TYPE_1"/>
    <property type="match status" value="3"/>
</dbReference>
<dbReference type="OMA" id="QNTTGCK"/>
<feature type="compositionally biased region" description="Low complexity" evidence="3">
    <location>
        <begin position="509"/>
        <end position="537"/>
    </location>
</feature>
<dbReference type="eggNOG" id="KOG1676">
    <property type="taxonomic scope" value="Eukaryota"/>
</dbReference>
<feature type="compositionally biased region" description="Gly residues" evidence="3">
    <location>
        <begin position="490"/>
        <end position="500"/>
    </location>
</feature>
<keyword evidence="1" id="KW-0677">Repeat</keyword>
<reference evidence="5 6" key="1">
    <citation type="journal article" date="2012" name="BMC Genomics">
        <title>Sequencing the genome of Marssonina brunnea reveals fungus-poplar co-evolution.</title>
        <authorList>
            <person name="Zhu S."/>
            <person name="Cao Y.-Z."/>
            <person name="Jiang C."/>
            <person name="Tan B.-Y."/>
            <person name="Wang Z."/>
            <person name="Feng S."/>
            <person name="Zhang L."/>
            <person name="Su X.-H."/>
            <person name="Brejova B."/>
            <person name="Vinar T."/>
            <person name="Xu M."/>
            <person name="Wang M.-X."/>
            <person name="Zhang S.-G."/>
            <person name="Huang M.-R."/>
            <person name="Wu R."/>
            <person name="Zhou Y."/>
        </authorList>
    </citation>
    <scope>NUCLEOTIDE SEQUENCE [LARGE SCALE GENOMIC DNA]</scope>
    <source>
        <strain evidence="5 6">MB_m1</strain>
    </source>
</reference>
<gene>
    <name evidence="5" type="ORF">MBM_09016</name>
</gene>
<evidence type="ECO:0000313" key="5">
    <source>
        <dbReference type="EMBL" id="EKD12787.1"/>
    </source>
</evidence>
<feature type="region of interest" description="Disordered" evidence="3">
    <location>
        <begin position="94"/>
        <end position="204"/>
    </location>
</feature>
<evidence type="ECO:0000256" key="1">
    <source>
        <dbReference type="ARBA" id="ARBA00022737"/>
    </source>
</evidence>
<dbReference type="GeneID" id="18764951"/>
<feature type="compositionally biased region" description="Basic and acidic residues" evidence="3">
    <location>
        <begin position="188"/>
        <end position="198"/>
    </location>
</feature>
<dbReference type="STRING" id="1072389.K1WKL4"/>
<feature type="region of interest" description="Disordered" evidence="3">
    <location>
        <begin position="283"/>
        <end position="303"/>
    </location>
</feature>
<keyword evidence="2" id="KW-0694">RNA-binding</keyword>
<feature type="compositionally biased region" description="Basic and acidic residues" evidence="3">
    <location>
        <begin position="130"/>
        <end position="161"/>
    </location>
</feature>
<dbReference type="PANTHER" id="PTHR10288">
    <property type="entry name" value="KH DOMAIN CONTAINING RNA BINDING PROTEIN"/>
    <property type="match status" value="1"/>
</dbReference>
<dbReference type="Gene3D" id="3.30.1370.10">
    <property type="entry name" value="K Homology domain, type 1"/>
    <property type="match status" value="3"/>
</dbReference>
<dbReference type="InterPro" id="IPR036612">
    <property type="entry name" value="KH_dom_type_1_sf"/>
</dbReference>
<accession>K1WKL4</accession>
<sequence>MGDQQPSITEILAALAAQRPNATPNQPLQPPYQQPPPQQPPQPHYAPQGAQGGYSLPQPSSSGSVDLSNVKPVSSGTVSLSDAIVKAKAIAAQKGVSYQRPPSSYGAPAPHQAGGRPYQASRSRSRSPPARRDAFRDNFNPYRDERRGDRAPAARDYRERSYSPGLRGRAPPGTFSPANSGGGGSGYPRDRSPPRGAEDNPAESINIESNLVGLIIGRQGENLRRVETETGCRVQFITGQDENGPYRECKITGSKVNRAKAKAEINRIIDDSGMATNARAAAERARDAPPIRGSSHQPALRDGEDSMQIMVPDRTVGLIIGRGGETIRDLQERSGCHVNIVGEQKSVNGLRPVNLIGSREAAARAKDMIMEIVESDSKSGNKEQVPPARAAGGRDAGYGGGGYNGASGGGGGDSSNDSIFVPSEAVGMIIGKGGETIKEIQSTTGCKINVSPKQPGETDREIGLVGSRDAIAAAKRAIEEKVDAVAAKSGRGGGGGGGGRQNDYGGDRYQQQSYSQPQSQSAQTASQGTPAPGGDDPYAAYGGYNNYVALWYQALAQQGGQQPPGDPSKPPGTAYWSLDLDQPQMLCTRLSIHFVFSGVFRSLDLSAPVNKISIMLNTWSMHATELLRHRFCLVCLDVALTGQETD</sequence>
<feature type="domain" description="K Homology" evidence="4">
    <location>
        <begin position="413"/>
        <end position="483"/>
    </location>
</feature>
<feature type="domain" description="K Homology" evidence="4">
    <location>
        <begin position="303"/>
        <end position="374"/>
    </location>
</feature>
<dbReference type="SUPFAM" id="SSF54791">
    <property type="entry name" value="Eukaryotic type KH-domain (KH-domain type I)"/>
    <property type="match status" value="3"/>
</dbReference>
<proteinExistence type="predicted"/>
<dbReference type="HOGENOM" id="CLU_025201_0_0_1"/>
<feature type="compositionally biased region" description="Polar residues" evidence="3">
    <location>
        <begin position="57"/>
        <end position="80"/>
    </location>
</feature>
<dbReference type="Pfam" id="PF00013">
    <property type="entry name" value="KH_1"/>
    <property type="match status" value="3"/>
</dbReference>
<evidence type="ECO:0000256" key="3">
    <source>
        <dbReference type="SAM" id="MobiDB-lite"/>
    </source>
</evidence>
<dbReference type="KEGG" id="mbe:MBM_09016"/>
<dbReference type="InterPro" id="IPR004088">
    <property type="entry name" value="KH_dom_type_1"/>
</dbReference>
<evidence type="ECO:0000259" key="4">
    <source>
        <dbReference type="SMART" id="SM00322"/>
    </source>
</evidence>
<evidence type="ECO:0000256" key="2">
    <source>
        <dbReference type="PROSITE-ProRule" id="PRU00117"/>
    </source>
</evidence>
<dbReference type="CDD" id="cd00105">
    <property type="entry name" value="KH-I"/>
    <property type="match status" value="1"/>
</dbReference>
<dbReference type="AlphaFoldDB" id="K1WKL4"/>